<name>A0AAU7F932_9NEIS</name>
<evidence type="ECO:0000256" key="1">
    <source>
        <dbReference type="SAM" id="SignalP"/>
    </source>
</evidence>
<protein>
    <submittedName>
        <fullName evidence="2">DUF2282 domain-containing protein</fullName>
    </submittedName>
</protein>
<dbReference type="InterPro" id="IPR018740">
    <property type="entry name" value="DUF2282_membr"/>
</dbReference>
<proteinExistence type="predicted"/>
<accession>A0AAU7F932</accession>
<dbReference type="RefSeq" id="WP_348944779.1">
    <property type="nucleotide sequence ID" value="NZ_CP157355.1"/>
</dbReference>
<dbReference type="KEGG" id="cmav:ABHF33_15415"/>
<keyword evidence="1" id="KW-0732">Signal</keyword>
<organism evidence="2">
    <name type="scientific">Chitinibacter mangrovi</name>
    <dbReference type="NCBI Taxonomy" id="3153927"/>
    <lineage>
        <taxon>Bacteria</taxon>
        <taxon>Pseudomonadati</taxon>
        <taxon>Pseudomonadota</taxon>
        <taxon>Betaproteobacteria</taxon>
        <taxon>Neisseriales</taxon>
        <taxon>Chitinibacteraceae</taxon>
        <taxon>Chitinibacter</taxon>
    </lineage>
</organism>
<feature type="chain" id="PRO_5043772753" evidence="1">
    <location>
        <begin position="26"/>
        <end position="82"/>
    </location>
</feature>
<dbReference type="AlphaFoldDB" id="A0AAU7F932"/>
<evidence type="ECO:0000313" key="2">
    <source>
        <dbReference type="EMBL" id="XBM00427.1"/>
    </source>
</evidence>
<sequence length="82" mass="8328">MDSKHLILASAMTAVLALAAQPSLAADPSKEKCFGVAKAGGNDCAANGHSCAGMAKADRDGKEWKLVAKGTCLNLQGSLSPR</sequence>
<feature type="signal peptide" evidence="1">
    <location>
        <begin position="1"/>
        <end position="25"/>
    </location>
</feature>
<dbReference type="EMBL" id="CP157355">
    <property type="protein sequence ID" value="XBM00427.1"/>
    <property type="molecule type" value="Genomic_DNA"/>
</dbReference>
<reference evidence="2" key="1">
    <citation type="submission" date="2024-05" db="EMBL/GenBank/DDBJ databases">
        <authorList>
            <person name="Yang L."/>
            <person name="Pan L."/>
        </authorList>
    </citation>
    <scope>NUCLEOTIDE SEQUENCE</scope>
    <source>
        <strain evidence="2">FCG-7</strain>
    </source>
</reference>
<gene>
    <name evidence="2" type="ORF">ABHF33_15415</name>
</gene>
<dbReference type="Pfam" id="PF10048">
    <property type="entry name" value="DUF2282"/>
    <property type="match status" value="1"/>
</dbReference>